<feature type="transmembrane region" description="Helical" evidence="1">
    <location>
        <begin position="142"/>
        <end position="162"/>
    </location>
</feature>
<evidence type="ECO:0000313" key="4">
    <source>
        <dbReference type="Proteomes" id="UP000800039"/>
    </source>
</evidence>
<evidence type="ECO:0000313" key="3">
    <source>
        <dbReference type="EMBL" id="KAF1849357.1"/>
    </source>
</evidence>
<feature type="transmembrane region" description="Helical" evidence="1">
    <location>
        <begin position="256"/>
        <end position="277"/>
    </location>
</feature>
<organism evidence="3 4">
    <name type="scientific">Cucurbitaria berberidis CBS 394.84</name>
    <dbReference type="NCBI Taxonomy" id="1168544"/>
    <lineage>
        <taxon>Eukaryota</taxon>
        <taxon>Fungi</taxon>
        <taxon>Dikarya</taxon>
        <taxon>Ascomycota</taxon>
        <taxon>Pezizomycotina</taxon>
        <taxon>Dothideomycetes</taxon>
        <taxon>Pleosporomycetidae</taxon>
        <taxon>Pleosporales</taxon>
        <taxon>Pleosporineae</taxon>
        <taxon>Cucurbitariaceae</taxon>
        <taxon>Cucurbitaria</taxon>
    </lineage>
</organism>
<keyword evidence="1" id="KW-0812">Transmembrane</keyword>
<feature type="non-terminal residue" evidence="3">
    <location>
        <position position="1"/>
    </location>
</feature>
<feature type="chain" id="PRO_5040193843" description="Transmembrane protein" evidence="2">
    <location>
        <begin position="42"/>
        <end position="440"/>
    </location>
</feature>
<dbReference type="AlphaFoldDB" id="A0A9P4GQA0"/>
<dbReference type="RefSeq" id="XP_040791920.1">
    <property type="nucleotide sequence ID" value="XM_040930797.1"/>
</dbReference>
<dbReference type="OrthoDB" id="4586224at2759"/>
<accession>A0A9P4GQA0</accession>
<sequence>MSSNEYFIAPLQRNSQCISFPEWVSLFTLCLAPLIAHVASGAPPVSYLSPSRPKWHEHLCHYNPTSIIWRYAAITDRRIRATRWSQNDLAASNAIFWTAKGWDGGEDMVFTAAPHCSRCPELTRVRIFSVTMLKTIITTLQGLAALYSLIGTLAGFTTLHFVKRMGVDMLFLPLAILGLLRLCAATWLTEDFGYSPRDDGLNNMLLRRFPNLAISEHEIQLIDPSDTLDPFLVTPLPLGAHFRSPNSSYSSRIFRVFYLLVLGGVWGVSVAYTMPAGRGQQSRYTTTSFLVGLFYFVFLTISIVLYTFYFFFRSQTTTTLLPCISRIWYRVYTVLLMGFISVLIVIASIETNMTPTGLYSSEPPIVQLECRHLVNYLSFLPNSPFLGLASRVEVNKTWLEQNYSSIPVAGFSGHNALLEERYWLYNYTGYCVGRFEDTGR</sequence>
<proteinExistence type="predicted"/>
<feature type="transmembrane region" description="Helical" evidence="1">
    <location>
        <begin position="327"/>
        <end position="349"/>
    </location>
</feature>
<protein>
    <recommendedName>
        <fullName evidence="5">Transmembrane protein</fullName>
    </recommendedName>
</protein>
<dbReference type="GeneID" id="63848049"/>
<evidence type="ECO:0000256" key="1">
    <source>
        <dbReference type="SAM" id="Phobius"/>
    </source>
</evidence>
<dbReference type="Proteomes" id="UP000800039">
    <property type="component" value="Unassembled WGS sequence"/>
</dbReference>
<keyword evidence="4" id="KW-1185">Reference proteome</keyword>
<evidence type="ECO:0008006" key="5">
    <source>
        <dbReference type="Google" id="ProtNLM"/>
    </source>
</evidence>
<keyword evidence="1" id="KW-1133">Transmembrane helix</keyword>
<reference evidence="3" key="1">
    <citation type="submission" date="2020-01" db="EMBL/GenBank/DDBJ databases">
        <authorList>
            <consortium name="DOE Joint Genome Institute"/>
            <person name="Haridas S."/>
            <person name="Albert R."/>
            <person name="Binder M."/>
            <person name="Bloem J."/>
            <person name="Labutti K."/>
            <person name="Salamov A."/>
            <person name="Andreopoulos B."/>
            <person name="Baker S.E."/>
            <person name="Barry K."/>
            <person name="Bills G."/>
            <person name="Bluhm B.H."/>
            <person name="Cannon C."/>
            <person name="Castanera R."/>
            <person name="Culley D.E."/>
            <person name="Daum C."/>
            <person name="Ezra D."/>
            <person name="Gonzalez J.B."/>
            <person name="Henrissat B."/>
            <person name="Kuo A."/>
            <person name="Liang C."/>
            <person name="Lipzen A."/>
            <person name="Lutzoni F."/>
            <person name="Magnuson J."/>
            <person name="Mondo S."/>
            <person name="Nolan M."/>
            <person name="Ohm R."/>
            <person name="Pangilinan J."/>
            <person name="Park H.-J."/>
            <person name="Ramirez L."/>
            <person name="Alfaro M."/>
            <person name="Sun H."/>
            <person name="Tritt A."/>
            <person name="Yoshinaga Y."/>
            <person name="Zwiers L.-H."/>
            <person name="Turgeon B.G."/>
            <person name="Goodwin S.B."/>
            <person name="Spatafora J.W."/>
            <person name="Crous P.W."/>
            <person name="Grigoriev I.V."/>
        </authorList>
    </citation>
    <scope>NUCLEOTIDE SEQUENCE</scope>
    <source>
        <strain evidence="3">CBS 394.84</strain>
    </source>
</reference>
<comment type="caution">
    <text evidence="3">The sequence shown here is derived from an EMBL/GenBank/DDBJ whole genome shotgun (WGS) entry which is preliminary data.</text>
</comment>
<name>A0A9P4GQA0_9PLEO</name>
<feature type="transmembrane region" description="Helical" evidence="1">
    <location>
        <begin position="169"/>
        <end position="188"/>
    </location>
</feature>
<feature type="transmembrane region" description="Helical" evidence="1">
    <location>
        <begin position="289"/>
        <end position="312"/>
    </location>
</feature>
<evidence type="ECO:0000256" key="2">
    <source>
        <dbReference type="SAM" id="SignalP"/>
    </source>
</evidence>
<dbReference type="EMBL" id="ML976615">
    <property type="protein sequence ID" value="KAF1849357.1"/>
    <property type="molecule type" value="Genomic_DNA"/>
</dbReference>
<gene>
    <name evidence="3" type="ORF">K460DRAFT_331243</name>
</gene>
<feature type="signal peptide" evidence="2">
    <location>
        <begin position="1"/>
        <end position="41"/>
    </location>
</feature>
<keyword evidence="2" id="KW-0732">Signal</keyword>
<keyword evidence="1" id="KW-0472">Membrane</keyword>